<keyword evidence="4" id="KW-0238">DNA-binding</keyword>
<dbReference type="PRINTS" id="PR00056">
    <property type="entry name" value="HSFDOMAIN"/>
</dbReference>
<evidence type="ECO:0000313" key="9">
    <source>
        <dbReference type="EMBL" id="TPX73264.1"/>
    </source>
</evidence>
<comment type="similarity">
    <text evidence="2 7">Belongs to the HSF family.</text>
</comment>
<dbReference type="Pfam" id="PF00447">
    <property type="entry name" value="HSF_DNA-bind"/>
    <property type="match status" value="1"/>
</dbReference>
<dbReference type="OrthoDB" id="60033at2759"/>
<accession>A0A507FAQ0</accession>
<dbReference type="PROSITE" id="PS00434">
    <property type="entry name" value="HSF_DOMAIN"/>
    <property type="match status" value="1"/>
</dbReference>
<dbReference type="Gene3D" id="1.10.10.10">
    <property type="entry name" value="Winged helix-like DNA-binding domain superfamily/Winged helix DNA-binding domain"/>
    <property type="match status" value="1"/>
</dbReference>
<dbReference type="InterPro" id="IPR000232">
    <property type="entry name" value="HSF_DNA-bd"/>
</dbReference>
<name>A0A507FAQ0_9FUNG</name>
<dbReference type="GO" id="GO:0005634">
    <property type="term" value="C:nucleus"/>
    <property type="evidence" value="ECO:0007669"/>
    <property type="project" value="UniProtKB-SubCell"/>
</dbReference>
<dbReference type="Proteomes" id="UP000320333">
    <property type="component" value="Unassembled WGS sequence"/>
</dbReference>
<organism evidence="9 10">
    <name type="scientific">Chytriomyces confervae</name>
    <dbReference type="NCBI Taxonomy" id="246404"/>
    <lineage>
        <taxon>Eukaryota</taxon>
        <taxon>Fungi</taxon>
        <taxon>Fungi incertae sedis</taxon>
        <taxon>Chytridiomycota</taxon>
        <taxon>Chytridiomycota incertae sedis</taxon>
        <taxon>Chytridiomycetes</taxon>
        <taxon>Chytridiales</taxon>
        <taxon>Chytriomycetaceae</taxon>
        <taxon>Chytriomyces</taxon>
    </lineage>
</organism>
<reference evidence="9 10" key="1">
    <citation type="journal article" date="2019" name="Sci. Rep.">
        <title>Comparative genomics of chytrid fungi reveal insights into the obligate biotrophic and pathogenic lifestyle of Synchytrium endobioticum.</title>
        <authorList>
            <person name="van de Vossenberg B.T.L.H."/>
            <person name="Warris S."/>
            <person name="Nguyen H.D.T."/>
            <person name="van Gent-Pelzer M.P.E."/>
            <person name="Joly D.L."/>
            <person name="van de Geest H.C."/>
            <person name="Bonants P.J.M."/>
            <person name="Smith D.S."/>
            <person name="Levesque C.A."/>
            <person name="van der Lee T.A.J."/>
        </authorList>
    </citation>
    <scope>NUCLEOTIDE SEQUENCE [LARGE SCALE GENOMIC DNA]</scope>
    <source>
        <strain evidence="9 10">CBS 675.73</strain>
    </source>
</reference>
<keyword evidence="5" id="KW-0804">Transcription</keyword>
<dbReference type="GO" id="GO:0003700">
    <property type="term" value="F:DNA-binding transcription factor activity"/>
    <property type="evidence" value="ECO:0007669"/>
    <property type="project" value="InterPro"/>
</dbReference>
<evidence type="ECO:0000256" key="4">
    <source>
        <dbReference type="ARBA" id="ARBA00023125"/>
    </source>
</evidence>
<evidence type="ECO:0000256" key="2">
    <source>
        <dbReference type="ARBA" id="ARBA00006403"/>
    </source>
</evidence>
<evidence type="ECO:0000259" key="8">
    <source>
        <dbReference type="PROSITE" id="PS00434"/>
    </source>
</evidence>
<dbReference type="SUPFAM" id="SSF46785">
    <property type="entry name" value="Winged helix' DNA-binding domain"/>
    <property type="match status" value="1"/>
</dbReference>
<gene>
    <name evidence="9" type="ORF">CcCBS67573_g05455</name>
</gene>
<dbReference type="InterPro" id="IPR036388">
    <property type="entry name" value="WH-like_DNA-bd_sf"/>
</dbReference>
<keyword evidence="3" id="KW-0805">Transcription regulation</keyword>
<keyword evidence="10" id="KW-1185">Reference proteome</keyword>
<dbReference type="PANTHER" id="PTHR10015">
    <property type="entry name" value="HEAT SHOCK TRANSCRIPTION FACTOR"/>
    <property type="match status" value="1"/>
</dbReference>
<dbReference type="FunFam" id="1.10.10.10:FF:000027">
    <property type="entry name" value="Heat shock transcription factor 1"/>
    <property type="match status" value="1"/>
</dbReference>
<protein>
    <recommendedName>
        <fullName evidence="8">HSF-type DNA-binding domain-containing protein</fullName>
    </recommendedName>
</protein>
<comment type="caution">
    <text evidence="9">The sequence shown here is derived from an EMBL/GenBank/DDBJ whole genome shotgun (WGS) entry which is preliminary data.</text>
</comment>
<dbReference type="AlphaFoldDB" id="A0A507FAQ0"/>
<keyword evidence="6" id="KW-0539">Nucleus</keyword>
<sequence length="582" mass="61059">MNAKRGRKSESNVLSVNDAGGMRALHTMNNPNPSGLNQVIPATLNAMSPLNSLSSLSTLPTPNVSLRNQIASSAAKTVPAFLNKLYNMVSDPTSNLIHWTDDGHAFIVEKHEEFAQKLLPRFFKHNNFSSFVRQLNMYGFHKVPHLQQGALVQEDNVAEYWEFANPHFQRNQPDLLCLVTRKKGGQTADVGKSVSTAVDKKEPGIVDAINPSTSAASSSTAAAVSNGPSGAGPMVDVNAIVSEISAIKRHQITISTDLKTIQRENQALWNESIVLREQYQRQQDTIDKIVRFLATVFEARNKAGPAAVAAAAAAAAAASAAATSTSNASAGSFDSANSTTGTSGGLGVGGDAILDGMIGAFSSGSGSGINPAVGNSMELPKKRKLLLGDGNEYSNAVFDDDEFLDFGSLGNSDRGGVMHGAGNGSGNTAGFSYSPPKRMVSIPASALAGFAHPTSSENPTSNSSLKADALYQDILAPIVTSPPAANSQLSASKDFIIPSRRLDSAAQKDIASSSTNPTQEKLHDAQMAAQQIQDDIDLLDDHLLSASALLGIEDLDMDEFFNVGDGLDGNTSTDGVVGSIEG</sequence>
<evidence type="ECO:0000256" key="7">
    <source>
        <dbReference type="RuleBase" id="RU004020"/>
    </source>
</evidence>
<comment type="subcellular location">
    <subcellularLocation>
        <location evidence="1">Nucleus</location>
    </subcellularLocation>
</comment>
<dbReference type="InterPro" id="IPR036390">
    <property type="entry name" value="WH_DNA-bd_sf"/>
</dbReference>
<dbReference type="GO" id="GO:0043565">
    <property type="term" value="F:sequence-specific DNA binding"/>
    <property type="evidence" value="ECO:0007669"/>
    <property type="project" value="InterPro"/>
</dbReference>
<proteinExistence type="inferred from homology"/>
<evidence type="ECO:0000256" key="5">
    <source>
        <dbReference type="ARBA" id="ARBA00023163"/>
    </source>
</evidence>
<dbReference type="PANTHER" id="PTHR10015:SF427">
    <property type="entry name" value="HEAT SHOCK FACTOR PROTEIN"/>
    <property type="match status" value="1"/>
</dbReference>
<dbReference type="STRING" id="246404.A0A507FAQ0"/>
<dbReference type="SMART" id="SM00415">
    <property type="entry name" value="HSF"/>
    <property type="match status" value="1"/>
</dbReference>
<dbReference type="EMBL" id="QEAP01000197">
    <property type="protein sequence ID" value="TPX73264.1"/>
    <property type="molecule type" value="Genomic_DNA"/>
</dbReference>
<evidence type="ECO:0000256" key="6">
    <source>
        <dbReference type="ARBA" id="ARBA00023242"/>
    </source>
</evidence>
<evidence type="ECO:0000256" key="3">
    <source>
        <dbReference type="ARBA" id="ARBA00023015"/>
    </source>
</evidence>
<evidence type="ECO:0000256" key="1">
    <source>
        <dbReference type="ARBA" id="ARBA00004123"/>
    </source>
</evidence>
<evidence type="ECO:0000313" key="10">
    <source>
        <dbReference type="Proteomes" id="UP000320333"/>
    </source>
</evidence>
<feature type="domain" description="HSF-type DNA-binding" evidence="8">
    <location>
        <begin position="119"/>
        <end position="143"/>
    </location>
</feature>